<accession>A0A8H7VZ83</accession>
<evidence type="ECO:0000313" key="2">
    <source>
        <dbReference type="Proteomes" id="UP000664132"/>
    </source>
</evidence>
<reference evidence="1" key="1">
    <citation type="submission" date="2021-02" db="EMBL/GenBank/DDBJ databases">
        <title>Genome sequence Cadophora malorum strain M34.</title>
        <authorList>
            <person name="Stefanovic E."/>
            <person name="Vu D."/>
            <person name="Scully C."/>
            <person name="Dijksterhuis J."/>
            <person name="Roader J."/>
            <person name="Houbraken J."/>
        </authorList>
    </citation>
    <scope>NUCLEOTIDE SEQUENCE</scope>
    <source>
        <strain evidence="1">M34</strain>
    </source>
</reference>
<keyword evidence="2" id="KW-1185">Reference proteome</keyword>
<comment type="caution">
    <text evidence="1">The sequence shown here is derived from an EMBL/GenBank/DDBJ whole genome shotgun (WGS) entry which is preliminary data.</text>
</comment>
<organism evidence="1 2">
    <name type="scientific">Cadophora malorum</name>
    <dbReference type="NCBI Taxonomy" id="108018"/>
    <lineage>
        <taxon>Eukaryota</taxon>
        <taxon>Fungi</taxon>
        <taxon>Dikarya</taxon>
        <taxon>Ascomycota</taxon>
        <taxon>Pezizomycotina</taxon>
        <taxon>Leotiomycetes</taxon>
        <taxon>Helotiales</taxon>
        <taxon>Ploettnerulaceae</taxon>
        <taxon>Cadophora</taxon>
    </lineage>
</organism>
<dbReference type="AlphaFoldDB" id="A0A8H7VZ83"/>
<protein>
    <submittedName>
        <fullName evidence="1">Uncharacterized protein</fullName>
    </submittedName>
</protein>
<gene>
    <name evidence="1" type="ORF">IFR04_015687</name>
</gene>
<sequence length="532" mass="58302">MEDQVLSSMCKEPVSYYTLAEQREGFTQHESRQREVCLQRAIDSSYRSVCWNYSSSHHCTLDHPTNTDIEQCITIAKSRFQAYTESHVEAHQLASQSNSINSHNALDGRRCSVNHALPSSFSLKRKAGTGPNEKLITAPPPKTQRISKVEKNEQLVQSTALWLKDELEKLSVKTFPTLITLSDISPSQPKDEACTLADHLWKLSDEVENESAAVVWSMRYIATCASVVGTVFTSPSKVVMDLGVSSTLLSEDKVSRHTIRNWQGLVRIVNTIVNMMLLKWENKAYLIFHVFAVKGHLLSGVARMSDARREIFASGVANALGLIAPSGFEGVPLFNPTRVLSGMLPNKSHEEICKAIWLPSAINSGTIEAERSILHIPNMATLSRRVKDLSALPAQVRSGNISSTPSLSPPPTPPTFQQAHFTGTGENMERCNTDKIHQSSTTTNIGANLAQVGDLPPSYLTCGAVSLAQVDAAGTILQENPMLNTNMHEGTRPPSPVLNLDSDYGFDGSAFENSEFFGPLFNISNEAFDGGT</sequence>
<dbReference type="Proteomes" id="UP000664132">
    <property type="component" value="Unassembled WGS sequence"/>
</dbReference>
<proteinExistence type="predicted"/>
<name>A0A8H7VZ83_9HELO</name>
<dbReference type="OrthoDB" id="3564599at2759"/>
<evidence type="ECO:0000313" key="1">
    <source>
        <dbReference type="EMBL" id="KAG4411175.1"/>
    </source>
</evidence>
<dbReference type="EMBL" id="JAFJYH010000510">
    <property type="protein sequence ID" value="KAG4411175.1"/>
    <property type="molecule type" value="Genomic_DNA"/>
</dbReference>